<comment type="caution">
    <text evidence="2">The sequence shown here is derived from an EMBL/GenBank/DDBJ whole genome shotgun (WGS) entry which is preliminary data.</text>
</comment>
<sequence>MFSDLKPGPAGRPELTPVTIDHQGMVIQLLQDWKRRDASKDRELEDLRGELARMHKRYDEAVHGKQVIDQAARRINQVLSATDERCTRNEAWFEKLTKQSQEVQTERNVAEAKAQALNEELDQTRQQLREYQTVMERHDKVRTQLSSKYGSDGDLDTLVAQVMQEHDKALEDRHHSQGEENRWREKYETLCQRQVKLHNEAELQRQMVSVTTQLARVFQRFQDCQGNLMRVTNHYQEKLMCFHQTLCHLESRYRRTYDKVRRRGERLLDAHRNAGARYHDLQQKIWFVVQACDLAGVSPVVCPTEMRMSTLADHSYEHLNGLLAIYQQLKARNLVLERQLQTAVTR</sequence>
<evidence type="ECO:0000313" key="3">
    <source>
        <dbReference type="Proteomes" id="UP001150569"/>
    </source>
</evidence>
<evidence type="ECO:0000256" key="1">
    <source>
        <dbReference type="SAM" id="Coils"/>
    </source>
</evidence>
<dbReference type="EMBL" id="JANBPT010000126">
    <property type="protein sequence ID" value="KAJ1927265.1"/>
    <property type="molecule type" value="Genomic_DNA"/>
</dbReference>
<reference evidence="2" key="1">
    <citation type="submission" date="2022-07" db="EMBL/GenBank/DDBJ databases">
        <title>Phylogenomic reconstructions and comparative analyses of Kickxellomycotina fungi.</title>
        <authorList>
            <person name="Reynolds N.K."/>
            <person name="Stajich J.E."/>
            <person name="Barry K."/>
            <person name="Grigoriev I.V."/>
            <person name="Crous P."/>
            <person name="Smith M.E."/>
        </authorList>
    </citation>
    <scope>NUCLEOTIDE SEQUENCE</scope>
    <source>
        <strain evidence="2">RSA 861</strain>
    </source>
</reference>
<dbReference type="OrthoDB" id="5763669at2759"/>
<name>A0A9W8DV46_9FUNG</name>
<proteinExistence type="predicted"/>
<keyword evidence="3" id="KW-1185">Reference proteome</keyword>
<keyword evidence="1" id="KW-0175">Coiled coil</keyword>
<feature type="coiled-coil region" evidence="1">
    <location>
        <begin position="93"/>
        <end position="141"/>
    </location>
</feature>
<dbReference type="AlphaFoldDB" id="A0A9W8DV46"/>
<accession>A0A9W8DV46</accession>
<dbReference type="Proteomes" id="UP001150569">
    <property type="component" value="Unassembled WGS sequence"/>
</dbReference>
<gene>
    <name evidence="2" type="ORF">IWQ60_003073</name>
</gene>
<evidence type="ECO:0000313" key="2">
    <source>
        <dbReference type="EMBL" id="KAJ1927265.1"/>
    </source>
</evidence>
<organism evidence="2 3">
    <name type="scientific">Tieghemiomyces parasiticus</name>
    <dbReference type="NCBI Taxonomy" id="78921"/>
    <lineage>
        <taxon>Eukaryota</taxon>
        <taxon>Fungi</taxon>
        <taxon>Fungi incertae sedis</taxon>
        <taxon>Zoopagomycota</taxon>
        <taxon>Kickxellomycotina</taxon>
        <taxon>Dimargaritomycetes</taxon>
        <taxon>Dimargaritales</taxon>
        <taxon>Dimargaritaceae</taxon>
        <taxon>Tieghemiomyces</taxon>
    </lineage>
</organism>
<protein>
    <submittedName>
        <fullName evidence="2">Uncharacterized protein</fullName>
    </submittedName>
</protein>